<dbReference type="EMBL" id="JAGTJJ010000090">
    <property type="protein sequence ID" value="MDC3988968.1"/>
    <property type="molecule type" value="Genomic_DNA"/>
</dbReference>
<protein>
    <submittedName>
        <fullName evidence="1">DUF4384 domain-containing protein</fullName>
    </submittedName>
</protein>
<dbReference type="AlphaFoldDB" id="A0A9X3XHV3"/>
<proteinExistence type="predicted"/>
<gene>
    <name evidence="1" type="ORF">KEG57_51350</name>
</gene>
<comment type="caution">
    <text evidence="1">The sequence shown here is derived from an EMBL/GenBank/DDBJ whole genome shotgun (WGS) entry which is preliminary data.</text>
</comment>
<accession>A0A9X3XHV3</accession>
<keyword evidence="2" id="KW-1185">Reference proteome</keyword>
<name>A0A9X3XHV3_9BACT</name>
<organism evidence="1 2">
    <name type="scientific">Polyangium jinanense</name>
    <dbReference type="NCBI Taxonomy" id="2829994"/>
    <lineage>
        <taxon>Bacteria</taxon>
        <taxon>Pseudomonadati</taxon>
        <taxon>Myxococcota</taxon>
        <taxon>Polyangia</taxon>
        <taxon>Polyangiales</taxon>
        <taxon>Polyangiaceae</taxon>
        <taxon>Polyangium</taxon>
    </lineage>
</organism>
<evidence type="ECO:0000313" key="1">
    <source>
        <dbReference type="EMBL" id="MDC3988968.1"/>
    </source>
</evidence>
<dbReference type="InterPro" id="IPR041916">
    <property type="entry name" value="Anti_sigma_zinc_sf"/>
</dbReference>
<evidence type="ECO:0000313" key="2">
    <source>
        <dbReference type="Proteomes" id="UP001151081"/>
    </source>
</evidence>
<sequence length="245" mass="26308">MTRSRPETCLSDLRLDRLVAGELDAAAGREARVHLEGCARCAARLTEIKAGRAAFLADPPPLPAARPAAEVRRFARWAPRVAVVLAAAAAFAFWFRARPAGDDPGDATRIKGRPRVGFYVKHGDAVTPGAAGEIVYPGDALQFTYTMQRDAAYFALISVDGARKASVYYPTAPRAVRITRGNDVPLEQSTVLDAVLGAETTYALFCADSIELEPLRVAFEAAPESPPIPAGCEVDRVSFVKRQAP</sequence>
<reference evidence="1 2" key="1">
    <citation type="submission" date="2021-04" db="EMBL/GenBank/DDBJ databases">
        <title>Genome analysis of Polyangium sp.</title>
        <authorList>
            <person name="Li Y."/>
            <person name="Wang J."/>
        </authorList>
    </citation>
    <scope>NUCLEOTIDE SEQUENCE [LARGE SCALE GENOMIC DNA]</scope>
    <source>
        <strain evidence="1 2">SDU14</strain>
    </source>
</reference>
<dbReference type="Gene3D" id="1.10.10.1320">
    <property type="entry name" value="Anti-sigma factor, zinc-finger domain"/>
    <property type="match status" value="1"/>
</dbReference>
<dbReference type="Proteomes" id="UP001151081">
    <property type="component" value="Unassembled WGS sequence"/>
</dbReference>